<reference evidence="1" key="1">
    <citation type="submission" date="2018-05" db="EMBL/GenBank/DDBJ databases">
        <authorList>
            <person name="Lanie J.A."/>
            <person name="Ng W.-L."/>
            <person name="Kazmierczak K.M."/>
            <person name="Andrzejewski T.M."/>
            <person name="Davidsen T.M."/>
            <person name="Wayne K.J."/>
            <person name="Tettelin H."/>
            <person name="Glass J.I."/>
            <person name="Rusch D."/>
            <person name="Podicherti R."/>
            <person name="Tsui H.-C.T."/>
            <person name="Winkler M.E."/>
        </authorList>
    </citation>
    <scope>NUCLEOTIDE SEQUENCE</scope>
</reference>
<gene>
    <name evidence="1" type="ORF">METZ01_LOCUS22812</name>
</gene>
<evidence type="ECO:0000313" key="1">
    <source>
        <dbReference type="EMBL" id="SUZ69958.1"/>
    </source>
</evidence>
<protein>
    <submittedName>
        <fullName evidence="1">Uncharacterized protein</fullName>
    </submittedName>
</protein>
<accession>A0A381PTV8</accession>
<dbReference type="AlphaFoldDB" id="A0A381PTV8"/>
<organism evidence="1">
    <name type="scientific">marine metagenome</name>
    <dbReference type="NCBI Taxonomy" id="408172"/>
    <lineage>
        <taxon>unclassified sequences</taxon>
        <taxon>metagenomes</taxon>
        <taxon>ecological metagenomes</taxon>
    </lineage>
</organism>
<sequence>MRDRARHILELGPAALVRIENVRAFTRPYVLDIATEQVDLPVDDGGGCLPLSDRHIG</sequence>
<proteinExistence type="predicted"/>
<name>A0A381PTV8_9ZZZZ</name>
<dbReference type="EMBL" id="UINC01001076">
    <property type="protein sequence ID" value="SUZ69958.1"/>
    <property type="molecule type" value="Genomic_DNA"/>
</dbReference>